<feature type="transmembrane region" description="Helical" evidence="8">
    <location>
        <begin position="323"/>
        <end position="342"/>
    </location>
</feature>
<evidence type="ECO:0000256" key="1">
    <source>
        <dbReference type="ARBA" id="ARBA00004651"/>
    </source>
</evidence>
<organism evidence="9 10">
    <name type="scientific">Candidatus Cellulosilyticum pullistercoris</name>
    <dbReference type="NCBI Taxonomy" id="2838521"/>
    <lineage>
        <taxon>Bacteria</taxon>
        <taxon>Bacillati</taxon>
        <taxon>Bacillota</taxon>
        <taxon>Clostridia</taxon>
        <taxon>Lachnospirales</taxon>
        <taxon>Cellulosilyticaceae</taxon>
        <taxon>Cellulosilyticum</taxon>
    </lineage>
</organism>
<feature type="transmembrane region" description="Helical" evidence="8">
    <location>
        <begin position="12"/>
        <end position="33"/>
    </location>
</feature>
<evidence type="ECO:0000256" key="4">
    <source>
        <dbReference type="ARBA" id="ARBA00022475"/>
    </source>
</evidence>
<evidence type="ECO:0000256" key="6">
    <source>
        <dbReference type="ARBA" id="ARBA00022989"/>
    </source>
</evidence>
<feature type="transmembrane region" description="Helical" evidence="8">
    <location>
        <begin position="201"/>
        <end position="219"/>
    </location>
</feature>
<evidence type="ECO:0000313" key="10">
    <source>
        <dbReference type="Proteomes" id="UP000824229"/>
    </source>
</evidence>
<reference evidence="9" key="2">
    <citation type="submission" date="2021-04" db="EMBL/GenBank/DDBJ databases">
        <authorList>
            <person name="Gilroy R."/>
        </authorList>
    </citation>
    <scope>NUCLEOTIDE SEQUENCE</scope>
    <source>
        <strain evidence="9">B5-657</strain>
    </source>
</reference>
<name>A0A9E2KA80_9FIRM</name>
<feature type="transmembrane region" description="Helical" evidence="8">
    <location>
        <begin position="108"/>
        <end position="129"/>
    </location>
</feature>
<dbReference type="PANTHER" id="PTHR21716:SF53">
    <property type="entry name" value="PERMEASE PERM-RELATED"/>
    <property type="match status" value="1"/>
</dbReference>
<evidence type="ECO:0000256" key="3">
    <source>
        <dbReference type="ARBA" id="ARBA00022448"/>
    </source>
</evidence>
<dbReference type="PANTHER" id="PTHR21716">
    <property type="entry name" value="TRANSMEMBRANE PROTEIN"/>
    <property type="match status" value="1"/>
</dbReference>
<keyword evidence="4" id="KW-1003">Cell membrane</keyword>
<proteinExistence type="inferred from homology"/>
<evidence type="ECO:0000313" key="9">
    <source>
        <dbReference type="EMBL" id="MBU3803410.1"/>
    </source>
</evidence>
<dbReference type="InterPro" id="IPR002549">
    <property type="entry name" value="AI-2E-like"/>
</dbReference>
<keyword evidence="5 8" id="KW-0812">Transmembrane</keyword>
<comment type="similarity">
    <text evidence="2">Belongs to the autoinducer-2 exporter (AI-2E) (TC 2.A.86) family.</text>
</comment>
<feature type="transmembrane region" description="Helical" evidence="8">
    <location>
        <begin position="354"/>
        <end position="387"/>
    </location>
</feature>
<dbReference type="Proteomes" id="UP000824229">
    <property type="component" value="Unassembled WGS sequence"/>
</dbReference>
<gene>
    <name evidence="9" type="ORF">H9872_01435</name>
</gene>
<dbReference type="Pfam" id="PF01594">
    <property type="entry name" value="AI-2E_transport"/>
    <property type="match status" value="1"/>
</dbReference>
<feature type="transmembrane region" description="Helical" evidence="8">
    <location>
        <begin position="297"/>
        <end position="316"/>
    </location>
</feature>
<feature type="transmembrane region" description="Helical" evidence="8">
    <location>
        <begin position="39"/>
        <end position="64"/>
    </location>
</feature>
<evidence type="ECO:0000256" key="8">
    <source>
        <dbReference type="SAM" id="Phobius"/>
    </source>
</evidence>
<comment type="subcellular location">
    <subcellularLocation>
        <location evidence="1">Cell membrane</location>
        <topology evidence="1">Multi-pass membrane protein</topology>
    </subcellularLocation>
</comment>
<evidence type="ECO:0000256" key="7">
    <source>
        <dbReference type="ARBA" id="ARBA00023136"/>
    </source>
</evidence>
<keyword evidence="6 8" id="KW-1133">Transmembrane helix</keyword>
<dbReference type="EMBL" id="JAHLFQ010000024">
    <property type="protein sequence ID" value="MBU3803410.1"/>
    <property type="molecule type" value="Genomic_DNA"/>
</dbReference>
<evidence type="ECO:0000256" key="5">
    <source>
        <dbReference type="ARBA" id="ARBA00022692"/>
    </source>
</evidence>
<keyword evidence="7 8" id="KW-0472">Membrane</keyword>
<protein>
    <submittedName>
        <fullName evidence="9">AI-2E family transporter</fullName>
    </submittedName>
</protein>
<dbReference type="GO" id="GO:0055085">
    <property type="term" value="P:transmembrane transport"/>
    <property type="evidence" value="ECO:0007669"/>
    <property type="project" value="TreeGrafter"/>
</dbReference>
<sequence>MKLEKNNRYFNIAVYTFCTCIAIIIATCILLRLNLVWQIIKLGLGIVYTLLEPLIIGIVIAYLLDPIVDFYECRWHKIASSNKFQRHKQLHSNEVKNKRWHTRTMPTLLTFLTVISIIGVFILMIMINVDQISGSFTLSSLKESMTYYVAYFEEMINSFMTFTNELGILQERAAFIQDIYDAINRFVLSLYIHFINGLTEMGIHAMNWLLAFVVAFYLLQDKARCLALSDRIFNHLCGKHYRGIKSLAKDVDIVFTGYIRGEVIDSIIIAILTSIALTLIDLDFAIIIGIISGIFNLIPYFGPIVGFILSIIIGILDPNPMKAIYGAVAILIIQQIDGWIIVPKIVGDCVNLHPIVVLLAILIGGHLFGLVGMLLAVPVAAFIRLLLIRYMPEIFGENEG</sequence>
<dbReference type="AlphaFoldDB" id="A0A9E2KA80"/>
<feature type="transmembrane region" description="Helical" evidence="8">
    <location>
        <begin position="267"/>
        <end position="291"/>
    </location>
</feature>
<evidence type="ECO:0000256" key="2">
    <source>
        <dbReference type="ARBA" id="ARBA00009773"/>
    </source>
</evidence>
<accession>A0A9E2KA80</accession>
<comment type="caution">
    <text evidence="9">The sequence shown here is derived from an EMBL/GenBank/DDBJ whole genome shotgun (WGS) entry which is preliminary data.</text>
</comment>
<dbReference type="GO" id="GO:0005886">
    <property type="term" value="C:plasma membrane"/>
    <property type="evidence" value="ECO:0007669"/>
    <property type="project" value="UniProtKB-SubCell"/>
</dbReference>
<reference evidence="9" key="1">
    <citation type="journal article" date="2021" name="PeerJ">
        <title>Extensive microbial diversity within the chicken gut microbiome revealed by metagenomics and culture.</title>
        <authorList>
            <person name="Gilroy R."/>
            <person name="Ravi A."/>
            <person name="Getino M."/>
            <person name="Pursley I."/>
            <person name="Horton D.L."/>
            <person name="Alikhan N.F."/>
            <person name="Baker D."/>
            <person name="Gharbi K."/>
            <person name="Hall N."/>
            <person name="Watson M."/>
            <person name="Adriaenssens E.M."/>
            <person name="Foster-Nyarko E."/>
            <person name="Jarju S."/>
            <person name="Secka A."/>
            <person name="Antonio M."/>
            <person name="Oren A."/>
            <person name="Chaudhuri R.R."/>
            <person name="La Ragione R."/>
            <person name="Hildebrand F."/>
            <person name="Pallen M.J."/>
        </authorList>
    </citation>
    <scope>NUCLEOTIDE SEQUENCE</scope>
    <source>
        <strain evidence="9">B5-657</strain>
    </source>
</reference>
<keyword evidence="3" id="KW-0813">Transport</keyword>